<evidence type="ECO:0000256" key="6">
    <source>
        <dbReference type="SAM" id="SignalP"/>
    </source>
</evidence>
<keyword evidence="10" id="KW-1185">Reference proteome</keyword>
<protein>
    <submittedName>
        <fullName evidence="9">TonB-dependent receptor</fullName>
    </submittedName>
</protein>
<dbReference type="EMBL" id="VOHK01000005">
    <property type="protein sequence ID" value="TWT19161.1"/>
    <property type="molecule type" value="Genomic_DNA"/>
</dbReference>
<dbReference type="AlphaFoldDB" id="A0A5C5TY86"/>
<dbReference type="OrthoDB" id="8727862at2"/>
<feature type="domain" description="TonB-dependent receptor-like beta-barrel" evidence="7">
    <location>
        <begin position="491"/>
        <end position="1001"/>
    </location>
</feature>
<dbReference type="InterPro" id="IPR036942">
    <property type="entry name" value="Beta-barrel_TonB_sf"/>
</dbReference>
<accession>A0A5C5TY86</accession>
<gene>
    <name evidence="9" type="ORF">FQY83_12425</name>
</gene>
<dbReference type="SUPFAM" id="SSF56935">
    <property type="entry name" value="Porins"/>
    <property type="match status" value="1"/>
</dbReference>
<keyword evidence="2 4" id="KW-0472">Membrane</keyword>
<comment type="similarity">
    <text evidence="4">Belongs to the TonB-dependent receptor family.</text>
</comment>
<dbReference type="PANTHER" id="PTHR40980:SF3">
    <property type="entry name" value="TONB-DEPENDENT RECEPTOR-LIKE BETA-BARREL DOMAIN-CONTAINING PROTEIN"/>
    <property type="match status" value="1"/>
</dbReference>
<dbReference type="InterPro" id="IPR012910">
    <property type="entry name" value="Plug_dom"/>
</dbReference>
<evidence type="ECO:0000313" key="9">
    <source>
        <dbReference type="EMBL" id="TWT19161.1"/>
    </source>
</evidence>
<keyword evidence="4" id="KW-0798">TonB box</keyword>
<name>A0A5C5TY86_9GAMM</name>
<proteinExistence type="inferred from homology"/>
<dbReference type="InterPro" id="IPR010104">
    <property type="entry name" value="TonB_rcpt_bac"/>
</dbReference>
<keyword evidence="3" id="KW-0998">Cell outer membrane</keyword>
<evidence type="ECO:0000313" key="10">
    <source>
        <dbReference type="Proteomes" id="UP000319980"/>
    </source>
</evidence>
<dbReference type="Pfam" id="PF00593">
    <property type="entry name" value="TonB_dep_Rec_b-barrel"/>
    <property type="match status" value="1"/>
</dbReference>
<evidence type="ECO:0000256" key="2">
    <source>
        <dbReference type="ARBA" id="ARBA00023136"/>
    </source>
</evidence>
<dbReference type="GO" id="GO:0009279">
    <property type="term" value="C:cell outer membrane"/>
    <property type="evidence" value="ECO:0007669"/>
    <property type="project" value="UniProtKB-SubCell"/>
</dbReference>
<keyword evidence="6" id="KW-0732">Signal</keyword>
<feature type="region of interest" description="Disordered" evidence="5">
    <location>
        <begin position="903"/>
        <end position="924"/>
    </location>
</feature>
<comment type="subcellular location">
    <subcellularLocation>
        <location evidence="1 4">Cell outer membrane</location>
    </subcellularLocation>
</comment>
<feature type="chain" id="PRO_5023051833" evidence="6">
    <location>
        <begin position="42"/>
        <end position="1044"/>
    </location>
</feature>
<feature type="compositionally biased region" description="Polar residues" evidence="5">
    <location>
        <begin position="903"/>
        <end position="912"/>
    </location>
</feature>
<reference evidence="9 10" key="1">
    <citation type="journal article" date="2008" name="Int. J. Syst. Evol. Microbiol.">
        <title>Luteimonas marina sp. nov., isolated from seawater.</title>
        <authorList>
            <person name="Baik K.S."/>
            <person name="Park S.C."/>
            <person name="Kim M.S."/>
            <person name="Kim E.M."/>
            <person name="Park C."/>
            <person name="Chun J."/>
            <person name="Seong C.N."/>
        </authorList>
    </citation>
    <scope>NUCLEOTIDE SEQUENCE [LARGE SCALE GENOMIC DNA]</scope>
    <source>
        <strain evidence="9 10">FR1330</strain>
    </source>
</reference>
<evidence type="ECO:0000259" key="7">
    <source>
        <dbReference type="Pfam" id="PF00593"/>
    </source>
</evidence>
<comment type="caution">
    <text evidence="9">The sequence shown here is derived from an EMBL/GenBank/DDBJ whole genome shotgun (WGS) entry which is preliminary data.</text>
</comment>
<dbReference type="Gene3D" id="2.40.170.20">
    <property type="entry name" value="TonB-dependent receptor, beta-barrel domain"/>
    <property type="match status" value="1"/>
</dbReference>
<dbReference type="RefSeq" id="WP_146388277.1">
    <property type="nucleotide sequence ID" value="NZ_VOHK01000005.1"/>
</dbReference>
<feature type="domain" description="TonB-dependent receptor plug" evidence="8">
    <location>
        <begin position="78"/>
        <end position="189"/>
    </location>
</feature>
<dbReference type="NCBIfam" id="TIGR01782">
    <property type="entry name" value="TonB-Xanth-Caul"/>
    <property type="match status" value="1"/>
</dbReference>
<evidence type="ECO:0000256" key="1">
    <source>
        <dbReference type="ARBA" id="ARBA00004442"/>
    </source>
</evidence>
<dbReference type="InterPro" id="IPR037066">
    <property type="entry name" value="Plug_dom_sf"/>
</dbReference>
<evidence type="ECO:0000256" key="5">
    <source>
        <dbReference type="SAM" id="MobiDB-lite"/>
    </source>
</evidence>
<dbReference type="PANTHER" id="PTHR40980">
    <property type="entry name" value="PLUG DOMAIN-CONTAINING PROTEIN"/>
    <property type="match status" value="1"/>
</dbReference>
<dbReference type="InterPro" id="IPR000531">
    <property type="entry name" value="Beta-barrel_TonB"/>
</dbReference>
<organism evidence="9 10">
    <name type="scientific">Luteimonas marina</name>
    <dbReference type="NCBI Taxonomy" id="488485"/>
    <lineage>
        <taxon>Bacteria</taxon>
        <taxon>Pseudomonadati</taxon>
        <taxon>Pseudomonadota</taxon>
        <taxon>Gammaproteobacteria</taxon>
        <taxon>Lysobacterales</taxon>
        <taxon>Lysobacteraceae</taxon>
        <taxon>Luteimonas</taxon>
    </lineage>
</organism>
<keyword evidence="9" id="KW-0675">Receptor</keyword>
<dbReference type="Pfam" id="PF07715">
    <property type="entry name" value="Plug"/>
    <property type="match status" value="1"/>
</dbReference>
<dbReference type="Proteomes" id="UP000319980">
    <property type="component" value="Unassembled WGS sequence"/>
</dbReference>
<dbReference type="Gene3D" id="2.170.130.10">
    <property type="entry name" value="TonB-dependent receptor, plug domain"/>
    <property type="match status" value="1"/>
</dbReference>
<evidence type="ECO:0000256" key="4">
    <source>
        <dbReference type="RuleBase" id="RU003357"/>
    </source>
</evidence>
<sequence>MRTLHHHRPAARTAGFDPARTFRRSAIALGVAAMLAAPAWAQVASDPAPSSTATDPTDFDTVVVKGVRGSVMRAQEIKQEASQIVDSVTAEDIGALPDRSVTETLKRVSGVTVTNFLARDDPDHFSAEGSGVMIRGLTQVRGELNGRDVFSANGGRGLSFEEVPSELMAGVDVYKNPSAEIIEGGLGGTVNLRTRMPFDEPGRKVAASLDYNHGDFAKRGNPSGSILFSDRWETGAGEFGFLANLSYSELATRSDGIQIEAFQRRNDPELLAGTGFDWVTIPGGVNWRTLDFERERQGMALAFQWRPNENTEIYTQFLRSKYNMQWREHSMTFGDQLQGADGAWRDNDILPAPGTQFTYDANGVFQSGHVTRRRNDIDWVNLDPDGEIDWSLPWEEIERNLHITSLCCGVRPYSLAFRTTNRLSRQETVTSDWSAGFRHFMTDKLVMRGDFQYVESSSKPVDFSVISSIFLGDIYVDLTGKYPSLQLADDGQLQDQSQYSWLAAMDNLQDNRGKSRAARLDFEYTFDDGSWLRFARFGARVASRNQINKDSGWDNWKPISATWATLDPGATGQYGSWDGGNELAWLDRYLPQYSELYTMGNFFRGQVNVPGNLWYPTNAIVELSNAGAAFPGLYADRMAAGLDGWLPAVFNPQDTNYQDELTQAAYGVLYFENDGVFGGKTLDGNVGVRIVKTSTRTDGFGQIPDLSGQARLIQEIRDQYDGSYFDIHSRGSYTDVLPSLNLRLHLTDKLQWRFAASKAIARPDFRQMTAWLPLRVGISDECQPELNDDQPCGYEYLQGYSGSAGNPELEPMRANQFDTALEWYFGPANMLYATVFYKDVEGYFVTETRDEEIGGITWAITRPHNLDTGRIQGFEVGWNQFFDFLPGWLSGFGVQANYTYVDSSGGRNTNPDPTDPEARRPQIDNLPLEGLSKRAYNVVGVYEKGPWSFRLAYNWRSRYLLTASETNLQLPMWADDFGQLDGSFFYNINDNIQIGIQANNLTDSITKVLMGPRPYADGYIDETLYARSYFMNDRRYSAVLRARW</sequence>
<feature type="signal peptide" evidence="6">
    <location>
        <begin position="1"/>
        <end position="41"/>
    </location>
</feature>
<evidence type="ECO:0000256" key="3">
    <source>
        <dbReference type="ARBA" id="ARBA00023237"/>
    </source>
</evidence>
<evidence type="ECO:0000259" key="8">
    <source>
        <dbReference type="Pfam" id="PF07715"/>
    </source>
</evidence>